<feature type="transmembrane region" description="Helical" evidence="5">
    <location>
        <begin position="177"/>
        <end position="196"/>
    </location>
</feature>
<keyword evidence="1" id="KW-0479">Metal-binding</keyword>
<dbReference type="Gene3D" id="3.30.40.10">
    <property type="entry name" value="Zinc/RING finger domain, C3HC4 (zinc finger)"/>
    <property type="match status" value="1"/>
</dbReference>
<feature type="transmembrane region" description="Helical" evidence="5">
    <location>
        <begin position="51"/>
        <end position="75"/>
    </location>
</feature>
<protein>
    <submittedName>
        <fullName evidence="7">Rnf115 protein</fullName>
    </submittedName>
</protein>
<proteinExistence type="predicted"/>
<sequence length="287" mass="33036">MSVVVMLQRPGSGQRPSRAELTAIGLTPAQADQELVRQSELEVVYASITRWMMLFGCIICALLPVSLVLFSYLIYSFAQESWKDCDVPLRAWFYVAMFNIAYHINLGGRSLHRQVIRSVCRYQAPEQSLEIPPARVRFYHWLTTIFVFSWHCIGLHWTRISLSCHETAPNMFMATYLFAAFNVFFTIFTVVSTYGLQHMLASLLRRGLLPSSMVSDRAAPEGTIELQQTVVFDPQEFADALHCPVCMEDFNKEHKIKKTVCGHYFHESCLVHWLKVNRNCPLCRRDL</sequence>
<feature type="domain" description="RING-type" evidence="6">
    <location>
        <begin position="243"/>
        <end position="284"/>
    </location>
</feature>
<evidence type="ECO:0000256" key="5">
    <source>
        <dbReference type="SAM" id="Phobius"/>
    </source>
</evidence>
<dbReference type="PROSITE" id="PS50089">
    <property type="entry name" value="ZF_RING_2"/>
    <property type="match status" value="1"/>
</dbReference>
<feature type="transmembrane region" description="Helical" evidence="5">
    <location>
        <begin position="138"/>
        <end position="157"/>
    </location>
</feature>
<name>A0A812RWT0_9DINO</name>
<dbReference type="EMBL" id="CAJNJA010020178">
    <property type="protein sequence ID" value="CAE7456233.1"/>
    <property type="molecule type" value="Genomic_DNA"/>
</dbReference>
<keyword evidence="5" id="KW-0812">Transmembrane</keyword>
<dbReference type="InterPro" id="IPR051834">
    <property type="entry name" value="RING_finger_E3_ligase"/>
</dbReference>
<dbReference type="Proteomes" id="UP000601435">
    <property type="component" value="Unassembled WGS sequence"/>
</dbReference>
<reference evidence="7" key="1">
    <citation type="submission" date="2021-02" db="EMBL/GenBank/DDBJ databases">
        <authorList>
            <person name="Dougan E. K."/>
            <person name="Rhodes N."/>
            <person name="Thang M."/>
            <person name="Chan C."/>
        </authorList>
    </citation>
    <scope>NUCLEOTIDE SEQUENCE</scope>
</reference>
<dbReference type="SUPFAM" id="SSF57850">
    <property type="entry name" value="RING/U-box"/>
    <property type="match status" value="1"/>
</dbReference>
<dbReference type="GO" id="GO:0005634">
    <property type="term" value="C:nucleus"/>
    <property type="evidence" value="ECO:0007669"/>
    <property type="project" value="TreeGrafter"/>
</dbReference>
<evidence type="ECO:0000256" key="2">
    <source>
        <dbReference type="ARBA" id="ARBA00022771"/>
    </source>
</evidence>
<gene>
    <name evidence="7" type="primary">Rnf115</name>
    <name evidence="7" type="ORF">SNEC2469_LOCUS12700</name>
</gene>
<dbReference type="GO" id="GO:0061630">
    <property type="term" value="F:ubiquitin protein ligase activity"/>
    <property type="evidence" value="ECO:0007669"/>
    <property type="project" value="TreeGrafter"/>
</dbReference>
<dbReference type="AlphaFoldDB" id="A0A812RWT0"/>
<evidence type="ECO:0000256" key="3">
    <source>
        <dbReference type="ARBA" id="ARBA00022833"/>
    </source>
</evidence>
<dbReference type="PANTHER" id="PTHR45931">
    <property type="entry name" value="SI:CH211-59O9.10"/>
    <property type="match status" value="1"/>
</dbReference>
<dbReference type="Pfam" id="PF13639">
    <property type="entry name" value="zf-RING_2"/>
    <property type="match status" value="1"/>
</dbReference>
<feature type="transmembrane region" description="Helical" evidence="5">
    <location>
        <begin position="87"/>
        <end position="104"/>
    </location>
</feature>
<feature type="non-terminal residue" evidence="7">
    <location>
        <position position="1"/>
    </location>
</feature>
<keyword evidence="2 4" id="KW-0863">Zinc-finger</keyword>
<dbReference type="OrthoDB" id="439844at2759"/>
<evidence type="ECO:0000259" key="6">
    <source>
        <dbReference type="PROSITE" id="PS50089"/>
    </source>
</evidence>
<keyword evidence="5" id="KW-0472">Membrane</keyword>
<evidence type="ECO:0000256" key="1">
    <source>
        <dbReference type="ARBA" id="ARBA00022723"/>
    </source>
</evidence>
<keyword evidence="5" id="KW-1133">Transmembrane helix</keyword>
<dbReference type="GO" id="GO:0008270">
    <property type="term" value="F:zinc ion binding"/>
    <property type="evidence" value="ECO:0007669"/>
    <property type="project" value="UniProtKB-KW"/>
</dbReference>
<evidence type="ECO:0000313" key="7">
    <source>
        <dbReference type="EMBL" id="CAE7456233.1"/>
    </source>
</evidence>
<dbReference type="InterPro" id="IPR001841">
    <property type="entry name" value="Znf_RING"/>
</dbReference>
<dbReference type="SMART" id="SM00184">
    <property type="entry name" value="RING"/>
    <property type="match status" value="1"/>
</dbReference>
<dbReference type="PANTHER" id="PTHR45931:SF3">
    <property type="entry name" value="RING ZINC FINGER-CONTAINING PROTEIN"/>
    <property type="match status" value="1"/>
</dbReference>
<evidence type="ECO:0000256" key="4">
    <source>
        <dbReference type="PROSITE-ProRule" id="PRU00175"/>
    </source>
</evidence>
<dbReference type="GO" id="GO:0006511">
    <property type="term" value="P:ubiquitin-dependent protein catabolic process"/>
    <property type="evidence" value="ECO:0007669"/>
    <property type="project" value="TreeGrafter"/>
</dbReference>
<organism evidence="7 8">
    <name type="scientific">Symbiodinium necroappetens</name>
    <dbReference type="NCBI Taxonomy" id="1628268"/>
    <lineage>
        <taxon>Eukaryota</taxon>
        <taxon>Sar</taxon>
        <taxon>Alveolata</taxon>
        <taxon>Dinophyceae</taxon>
        <taxon>Suessiales</taxon>
        <taxon>Symbiodiniaceae</taxon>
        <taxon>Symbiodinium</taxon>
    </lineage>
</organism>
<evidence type="ECO:0000313" key="8">
    <source>
        <dbReference type="Proteomes" id="UP000601435"/>
    </source>
</evidence>
<accession>A0A812RWT0</accession>
<keyword evidence="3" id="KW-0862">Zinc</keyword>
<comment type="caution">
    <text evidence="7">The sequence shown here is derived from an EMBL/GenBank/DDBJ whole genome shotgun (WGS) entry which is preliminary data.</text>
</comment>
<dbReference type="InterPro" id="IPR013083">
    <property type="entry name" value="Znf_RING/FYVE/PHD"/>
</dbReference>
<keyword evidence="8" id="KW-1185">Reference proteome</keyword>